<dbReference type="Pfam" id="PF00004">
    <property type="entry name" value="AAA"/>
    <property type="match status" value="1"/>
</dbReference>
<evidence type="ECO:0000313" key="7">
    <source>
        <dbReference type="EMBL" id="CCG81373.1"/>
    </source>
</evidence>
<protein>
    <submittedName>
        <fullName evidence="7">AAA family ATPase</fullName>
    </submittedName>
</protein>
<dbReference type="OrthoDB" id="10265467at2759"/>
<dbReference type="PANTHER" id="PTHR13779:SF7">
    <property type="entry name" value="ATPASE WRNIP1"/>
    <property type="match status" value="1"/>
</dbReference>
<dbReference type="Gene3D" id="1.20.272.10">
    <property type="match status" value="1"/>
</dbReference>
<feature type="domain" description="AAA+ ATPase" evidence="6">
    <location>
        <begin position="155"/>
        <end position="274"/>
    </location>
</feature>
<name>R4XAN5_TAPDE</name>
<keyword evidence="8" id="KW-1185">Reference proteome</keyword>
<dbReference type="GO" id="GO:0070914">
    <property type="term" value="P:UV-damage excision repair"/>
    <property type="evidence" value="ECO:0007669"/>
    <property type="project" value="UniProtKB-ARBA"/>
</dbReference>
<dbReference type="Gene3D" id="1.10.3710.10">
    <property type="entry name" value="DNA polymerase III clamp loader subunits, C-terminal domain"/>
    <property type="match status" value="1"/>
</dbReference>
<dbReference type="eggNOG" id="KOG2028">
    <property type="taxonomic scope" value="Eukaryota"/>
</dbReference>
<keyword evidence="3" id="KW-0547">Nucleotide-binding</keyword>
<dbReference type="SUPFAM" id="SSF48019">
    <property type="entry name" value="post-AAA+ oligomerization domain-like"/>
    <property type="match status" value="1"/>
</dbReference>
<evidence type="ECO:0000256" key="2">
    <source>
        <dbReference type="ARBA" id="ARBA00022705"/>
    </source>
</evidence>
<dbReference type="CDD" id="cd00009">
    <property type="entry name" value="AAA"/>
    <property type="match status" value="1"/>
</dbReference>
<reference evidence="7 8" key="1">
    <citation type="journal article" date="2013" name="MBio">
        <title>Genome sequencing of the plant pathogen Taphrina deformans, the causal agent of peach leaf curl.</title>
        <authorList>
            <person name="Cisse O.H."/>
            <person name="Almeida J.M.G.C.F."/>
            <person name="Fonseca A."/>
            <person name="Kumar A.A."/>
            <person name="Salojaervi J."/>
            <person name="Overmyer K."/>
            <person name="Hauser P.M."/>
            <person name="Pagni M."/>
        </authorList>
    </citation>
    <scope>NUCLEOTIDE SEQUENCE [LARGE SCALE GENOMIC DNA]</scope>
    <source>
        <strain evidence="8">PYCC 5710 / ATCC 11124 / CBS 356.35 / IMI 108563 / JCM 9778 / NBRC 8474</strain>
    </source>
</reference>
<dbReference type="Pfam" id="PF12002">
    <property type="entry name" value="MgsA_C"/>
    <property type="match status" value="1"/>
</dbReference>
<dbReference type="FunFam" id="1.20.272.10:FF:000001">
    <property type="entry name" value="Putative AAA family ATPase"/>
    <property type="match status" value="1"/>
</dbReference>
<dbReference type="CDD" id="cd18139">
    <property type="entry name" value="HLD_clamp_RarA"/>
    <property type="match status" value="1"/>
</dbReference>
<dbReference type="GO" id="GO:0016887">
    <property type="term" value="F:ATP hydrolysis activity"/>
    <property type="evidence" value="ECO:0007669"/>
    <property type="project" value="InterPro"/>
</dbReference>
<dbReference type="GO" id="GO:0005634">
    <property type="term" value="C:nucleus"/>
    <property type="evidence" value="ECO:0007669"/>
    <property type="project" value="TreeGrafter"/>
</dbReference>
<feature type="region of interest" description="Disordered" evidence="5">
    <location>
        <begin position="15"/>
        <end position="112"/>
    </location>
</feature>
<dbReference type="InterPro" id="IPR051314">
    <property type="entry name" value="AAA_ATPase_RarA/MGS1/WRNIP1"/>
</dbReference>
<evidence type="ECO:0000256" key="3">
    <source>
        <dbReference type="ARBA" id="ARBA00022741"/>
    </source>
</evidence>
<feature type="region of interest" description="Disordered" evidence="5">
    <location>
        <begin position="482"/>
        <end position="537"/>
    </location>
</feature>
<dbReference type="Gene3D" id="3.40.50.300">
    <property type="entry name" value="P-loop containing nucleotide triphosphate hydrolases"/>
    <property type="match status" value="1"/>
</dbReference>
<evidence type="ECO:0000259" key="6">
    <source>
        <dbReference type="SMART" id="SM00382"/>
    </source>
</evidence>
<dbReference type="GO" id="GO:1902983">
    <property type="term" value="P:DNA strand elongation involved in mitotic DNA replication"/>
    <property type="evidence" value="ECO:0007669"/>
    <property type="project" value="UniProtKB-ARBA"/>
</dbReference>
<dbReference type="STRING" id="1097556.R4XAN5"/>
<dbReference type="GO" id="GO:0008047">
    <property type="term" value="F:enzyme activator activity"/>
    <property type="evidence" value="ECO:0007669"/>
    <property type="project" value="TreeGrafter"/>
</dbReference>
<dbReference type="PANTHER" id="PTHR13779">
    <property type="entry name" value="WERNER HELICASE-INTERACTING PROTEIN 1 FAMILY MEMBER"/>
    <property type="match status" value="1"/>
</dbReference>
<dbReference type="EMBL" id="CAHR02000037">
    <property type="protein sequence ID" value="CCG81373.1"/>
    <property type="molecule type" value="Genomic_DNA"/>
</dbReference>
<keyword evidence="4" id="KW-0067">ATP-binding</keyword>
<dbReference type="InterPro" id="IPR021886">
    <property type="entry name" value="MgsA_C"/>
</dbReference>
<accession>R4XAN5</accession>
<comment type="similarity">
    <text evidence="1">Belongs to the AAA ATPase family. RarA/MGS1/WRNIP1 subfamily.</text>
</comment>
<evidence type="ECO:0000256" key="4">
    <source>
        <dbReference type="ARBA" id="ARBA00022840"/>
    </source>
</evidence>
<dbReference type="AlphaFoldDB" id="R4XAN5"/>
<dbReference type="Gene3D" id="1.10.8.60">
    <property type="match status" value="1"/>
</dbReference>
<dbReference type="GO" id="GO:0000731">
    <property type="term" value="P:DNA synthesis involved in DNA repair"/>
    <property type="evidence" value="ECO:0007669"/>
    <property type="project" value="TreeGrafter"/>
</dbReference>
<sequence length="537" mass="58319">MQLPLAAINAHLDSNCETSGEGLQESLATGKTNATQTSAEPAGSNTQSFFTPTQSRRLTGRQEVLETPVYSQPSQESRKRKVEQEAEEEGNHSTPRADKVQAVSKTEHTPRGKEALVQAAPLAERVRPRNLDEFIGQADLVASNGLLRGLIDAGRIPSLILWGPSGTGKTTLARIIARTAGVEYAFKELSATNNNVADCKKVFEEASNLLSLTGKKTLVFLDEIHRFTKSQQDVFLPYVESGRITLLGATTENPSFRINNALISRCRVFTLAALTTEDVVAILDQALTRIEDSLPGEYIDYLARTCDGDARAALNLLDMVLTLPRASLTLDAVRASLRRTTVTYDRAGDGHYDTISALHKSIRGSAVDASLYYLGRMLEAGEDPLYIARRMVRIASEDVGLADCAALPLCSAIYTAVQQVGMPEADCVLAQGVVYLAQAPKSTAVYRAYGQVKSLLREQDGAATASIPMHIRNAPTGLLRELGYGQGQGHANEPDGEGSVEQAFLPEPLRGTTFYEPDEPEPSHQLWSEMDEGERLL</sequence>
<dbReference type="Proteomes" id="UP000013776">
    <property type="component" value="Unassembled WGS sequence"/>
</dbReference>
<evidence type="ECO:0000256" key="5">
    <source>
        <dbReference type="SAM" id="MobiDB-lite"/>
    </source>
</evidence>
<dbReference type="SMART" id="SM00382">
    <property type="entry name" value="AAA"/>
    <property type="match status" value="1"/>
</dbReference>
<dbReference type="GO" id="GO:0017116">
    <property type="term" value="F:single-stranded DNA helicase activity"/>
    <property type="evidence" value="ECO:0007669"/>
    <property type="project" value="TreeGrafter"/>
</dbReference>
<dbReference type="InterPro" id="IPR008921">
    <property type="entry name" value="DNA_pol3_clamp-load_cplx_C"/>
</dbReference>
<feature type="compositionally biased region" description="Basic and acidic residues" evidence="5">
    <location>
        <begin position="89"/>
        <end position="112"/>
    </location>
</feature>
<dbReference type="SUPFAM" id="SSF52540">
    <property type="entry name" value="P-loop containing nucleoside triphosphate hydrolases"/>
    <property type="match status" value="1"/>
</dbReference>
<proteinExistence type="inferred from homology"/>
<dbReference type="InterPro" id="IPR027417">
    <property type="entry name" value="P-loop_NTPase"/>
</dbReference>
<keyword evidence="2" id="KW-0235">DNA replication</keyword>
<comment type="caution">
    <text evidence="7">The sequence shown here is derived from an EMBL/GenBank/DDBJ whole genome shotgun (WGS) entry which is preliminary data.</text>
</comment>
<dbReference type="GO" id="GO:0003677">
    <property type="term" value="F:DNA binding"/>
    <property type="evidence" value="ECO:0007669"/>
    <property type="project" value="InterPro"/>
</dbReference>
<dbReference type="InterPro" id="IPR032423">
    <property type="entry name" value="AAA_assoc_2"/>
</dbReference>
<dbReference type="GO" id="GO:0005524">
    <property type="term" value="F:ATP binding"/>
    <property type="evidence" value="ECO:0007669"/>
    <property type="project" value="UniProtKB-KW"/>
</dbReference>
<organism evidence="7 8">
    <name type="scientific">Taphrina deformans (strain PYCC 5710 / ATCC 11124 / CBS 356.35 / IMI 108563 / JCM 9778 / NBRC 8474)</name>
    <name type="common">Peach leaf curl fungus</name>
    <name type="synonym">Lalaria deformans</name>
    <dbReference type="NCBI Taxonomy" id="1097556"/>
    <lineage>
        <taxon>Eukaryota</taxon>
        <taxon>Fungi</taxon>
        <taxon>Dikarya</taxon>
        <taxon>Ascomycota</taxon>
        <taxon>Taphrinomycotina</taxon>
        <taxon>Taphrinomycetes</taxon>
        <taxon>Taphrinales</taxon>
        <taxon>Taphrinaceae</taxon>
        <taxon>Taphrina</taxon>
    </lineage>
</organism>
<dbReference type="Pfam" id="PF16193">
    <property type="entry name" value="AAA_assoc_2"/>
    <property type="match status" value="1"/>
</dbReference>
<dbReference type="InterPro" id="IPR003593">
    <property type="entry name" value="AAA+_ATPase"/>
</dbReference>
<dbReference type="FunFam" id="3.40.50.300:FF:000137">
    <property type="entry name" value="Replication-associated recombination protein A"/>
    <property type="match status" value="1"/>
</dbReference>
<evidence type="ECO:0000256" key="1">
    <source>
        <dbReference type="ARBA" id="ARBA00008959"/>
    </source>
</evidence>
<evidence type="ECO:0000313" key="8">
    <source>
        <dbReference type="Proteomes" id="UP000013776"/>
    </source>
</evidence>
<gene>
    <name evidence="7" type="ORF">TAPDE_001077</name>
</gene>
<dbReference type="VEuPathDB" id="FungiDB:TAPDE_001077"/>
<dbReference type="InterPro" id="IPR003959">
    <property type="entry name" value="ATPase_AAA_core"/>
</dbReference>
<feature type="compositionally biased region" description="Polar residues" evidence="5">
    <location>
        <begin position="26"/>
        <end position="57"/>
    </location>
</feature>